<protein>
    <submittedName>
        <fullName evidence="2">Uncharacterized protein</fullName>
    </submittedName>
</protein>
<proteinExistence type="predicted"/>
<keyword evidence="1" id="KW-1185">Reference proteome</keyword>
<organism evidence="1 2">
    <name type="scientific">Romanomermis culicivorax</name>
    <name type="common">Nematode worm</name>
    <dbReference type="NCBI Taxonomy" id="13658"/>
    <lineage>
        <taxon>Eukaryota</taxon>
        <taxon>Metazoa</taxon>
        <taxon>Ecdysozoa</taxon>
        <taxon>Nematoda</taxon>
        <taxon>Enoplea</taxon>
        <taxon>Dorylaimia</taxon>
        <taxon>Mermithida</taxon>
        <taxon>Mermithoidea</taxon>
        <taxon>Mermithidae</taxon>
        <taxon>Romanomermis</taxon>
    </lineage>
</organism>
<evidence type="ECO:0000313" key="1">
    <source>
        <dbReference type="Proteomes" id="UP000887565"/>
    </source>
</evidence>
<dbReference type="WBParaSite" id="nRc.2.0.1.t28421-RA">
    <property type="protein sequence ID" value="nRc.2.0.1.t28421-RA"/>
    <property type="gene ID" value="nRc.2.0.1.g28421"/>
</dbReference>
<dbReference type="Proteomes" id="UP000887565">
    <property type="component" value="Unplaced"/>
</dbReference>
<dbReference type="AlphaFoldDB" id="A0A915JRB9"/>
<accession>A0A915JRB9</accession>
<sequence length="156" mass="17451">MGVTVGGDNLAALCLPARLIQHAIFVFNAKTTKNGMAQWVNKYAPTVTLGLQRYLGVNDEPEFPKTYYIVQYRRCNDDQLRDFGSFWKKSNLAGKTNTGIANSMTARSIKLKAANRTLIDDCISLCLNIINEMKLLAKPRIHNRIMAMEVINALVS</sequence>
<name>A0A915JRB9_ROMCU</name>
<reference evidence="2" key="1">
    <citation type="submission" date="2022-11" db="UniProtKB">
        <authorList>
            <consortium name="WormBaseParasite"/>
        </authorList>
    </citation>
    <scope>IDENTIFICATION</scope>
</reference>
<evidence type="ECO:0000313" key="2">
    <source>
        <dbReference type="WBParaSite" id="nRc.2.0.1.t28421-RA"/>
    </source>
</evidence>